<reference evidence="2" key="2">
    <citation type="submission" date="2020-05" db="UniProtKB">
        <authorList>
            <consortium name="EnsemblMetazoa"/>
        </authorList>
    </citation>
    <scope>IDENTIFICATION</scope>
    <source>
        <strain evidence="2">IAEA</strain>
    </source>
</reference>
<dbReference type="VEuPathDB" id="VectorBase:GPAI025753"/>
<evidence type="ECO:0000313" key="3">
    <source>
        <dbReference type="Proteomes" id="UP000092445"/>
    </source>
</evidence>
<keyword evidence="3" id="KW-1185">Reference proteome</keyword>
<reference evidence="3" key="1">
    <citation type="submission" date="2014-03" db="EMBL/GenBank/DDBJ databases">
        <authorList>
            <person name="Aksoy S."/>
            <person name="Warren W."/>
            <person name="Wilson R.K."/>
        </authorList>
    </citation>
    <scope>NUCLEOTIDE SEQUENCE [LARGE SCALE GENOMIC DNA]</scope>
    <source>
        <strain evidence="3">IAEA</strain>
    </source>
</reference>
<evidence type="ECO:0000313" key="2">
    <source>
        <dbReference type="EnsemblMetazoa" id="GPAI025753-PA"/>
    </source>
</evidence>
<dbReference type="EnsemblMetazoa" id="GPAI025753-RA">
    <property type="protein sequence ID" value="GPAI025753-PA"/>
    <property type="gene ID" value="GPAI025753"/>
</dbReference>
<dbReference type="Proteomes" id="UP000092445">
    <property type="component" value="Unassembled WGS sequence"/>
</dbReference>
<evidence type="ECO:0000256" key="1">
    <source>
        <dbReference type="SAM" id="MobiDB-lite"/>
    </source>
</evidence>
<feature type="region of interest" description="Disordered" evidence="1">
    <location>
        <begin position="1"/>
        <end position="29"/>
    </location>
</feature>
<dbReference type="STRING" id="7398.A0A1A9ZUT1"/>
<name>A0A1A9ZUT1_GLOPL</name>
<organism evidence="2 3">
    <name type="scientific">Glossina pallidipes</name>
    <name type="common">Tsetse fly</name>
    <dbReference type="NCBI Taxonomy" id="7398"/>
    <lineage>
        <taxon>Eukaryota</taxon>
        <taxon>Metazoa</taxon>
        <taxon>Ecdysozoa</taxon>
        <taxon>Arthropoda</taxon>
        <taxon>Hexapoda</taxon>
        <taxon>Insecta</taxon>
        <taxon>Pterygota</taxon>
        <taxon>Neoptera</taxon>
        <taxon>Endopterygota</taxon>
        <taxon>Diptera</taxon>
        <taxon>Brachycera</taxon>
        <taxon>Muscomorpha</taxon>
        <taxon>Hippoboscoidea</taxon>
        <taxon>Glossinidae</taxon>
        <taxon>Glossina</taxon>
    </lineage>
</organism>
<sequence>MDAESEGVQPVEPTTAAASNPETDLGHRRRLFMSQPSTLALRRQQAVCVRRAHKMYGSKKSPNVILDGLNMTVPKGTMRPCMSGNDNMRVKITVSNETDRKLVENDKETFLAVIKLIAKAFQ</sequence>
<protein>
    <submittedName>
        <fullName evidence="2">Uncharacterized protein</fullName>
    </submittedName>
</protein>
<dbReference type="AlphaFoldDB" id="A0A1A9ZUT1"/>
<proteinExistence type="predicted"/>
<accession>A0A1A9ZUT1</accession>